<reference evidence="14 15" key="1">
    <citation type="journal article" date="2018" name="Elife">
        <title>Discovery and characterization of a prevalent human gut bacterial enzyme sufficient for the inactivation of a family of plant toxins.</title>
        <authorList>
            <person name="Koppel N."/>
            <person name="Bisanz J.E."/>
            <person name="Pandelia M.E."/>
            <person name="Turnbaugh P.J."/>
            <person name="Balskus E.P."/>
        </authorList>
    </citation>
    <scope>NUCLEOTIDE SEQUENCE [LARGE SCALE GENOMIC DNA]</scope>
    <source>
        <strain evidence="14 15">3C</strain>
    </source>
</reference>
<dbReference type="Pfam" id="PF05698">
    <property type="entry name" value="Trigger_C"/>
    <property type="match status" value="1"/>
</dbReference>
<evidence type="ECO:0000256" key="2">
    <source>
        <dbReference type="ARBA" id="ARBA00004496"/>
    </source>
</evidence>
<evidence type="ECO:0000256" key="4">
    <source>
        <dbReference type="ARBA" id="ARBA00013194"/>
    </source>
</evidence>
<evidence type="ECO:0000256" key="5">
    <source>
        <dbReference type="ARBA" id="ARBA00016902"/>
    </source>
</evidence>
<evidence type="ECO:0000256" key="8">
    <source>
        <dbReference type="ARBA" id="ARBA00023186"/>
    </source>
</evidence>
<comment type="caution">
    <text evidence="14">The sequence shown here is derived from an EMBL/GenBank/DDBJ whole genome shotgun (WGS) entry which is preliminary data.</text>
</comment>
<dbReference type="Gene3D" id="1.10.3120.10">
    <property type="entry name" value="Trigger factor, C-terminal domain"/>
    <property type="match status" value="1"/>
</dbReference>
<dbReference type="SUPFAM" id="SSF109998">
    <property type="entry name" value="Triger factor/SurA peptide-binding domain-like"/>
    <property type="match status" value="1"/>
</dbReference>
<dbReference type="Gene3D" id="3.10.50.40">
    <property type="match status" value="1"/>
</dbReference>
<comment type="similarity">
    <text evidence="3">Belongs to the FKBP-type PPIase family. Tig subfamily.</text>
</comment>
<dbReference type="NCBIfam" id="TIGR00115">
    <property type="entry name" value="tig"/>
    <property type="match status" value="1"/>
</dbReference>
<dbReference type="GO" id="GO:0051301">
    <property type="term" value="P:cell division"/>
    <property type="evidence" value="ECO:0007669"/>
    <property type="project" value="UniProtKB-KW"/>
</dbReference>
<keyword evidence="15" id="KW-1185">Reference proteome</keyword>
<accession>A0A369M3Y8</accession>
<dbReference type="InterPro" id="IPR036611">
    <property type="entry name" value="Trigger_fac_ribosome-bd_sf"/>
</dbReference>
<dbReference type="InterPro" id="IPR005215">
    <property type="entry name" value="Trig_fac"/>
</dbReference>
<dbReference type="InterPro" id="IPR008880">
    <property type="entry name" value="Trigger_fac_C"/>
</dbReference>
<dbReference type="OrthoDB" id="9767721at2"/>
<evidence type="ECO:0000256" key="7">
    <source>
        <dbReference type="ARBA" id="ARBA00023110"/>
    </source>
</evidence>
<dbReference type="InterPro" id="IPR037041">
    <property type="entry name" value="Trigger_fac_C_sf"/>
</dbReference>
<proteinExistence type="inferred from homology"/>
<dbReference type="GO" id="GO:0003755">
    <property type="term" value="F:peptidyl-prolyl cis-trans isomerase activity"/>
    <property type="evidence" value="ECO:0007669"/>
    <property type="project" value="UniProtKB-KW"/>
</dbReference>
<dbReference type="Pfam" id="PF05697">
    <property type="entry name" value="Trigger_N"/>
    <property type="match status" value="1"/>
</dbReference>
<gene>
    <name evidence="14" type="primary">tig</name>
    <name evidence="14" type="ORF">C1877_07450</name>
</gene>
<evidence type="ECO:0000256" key="10">
    <source>
        <dbReference type="ARBA" id="ARBA00023306"/>
    </source>
</evidence>
<dbReference type="EC" id="5.2.1.8" evidence="4"/>
<dbReference type="GO" id="GO:0005737">
    <property type="term" value="C:cytoplasm"/>
    <property type="evidence" value="ECO:0007669"/>
    <property type="project" value="UniProtKB-SubCell"/>
</dbReference>
<dbReference type="SUPFAM" id="SSF102735">
    <property type="entry name" value="Trigger factor ribosome-binding domain"/>
    <property type="match status" value="1"/>
</dbReference>
<dbReference type="Proteomes" id="UP000254000">
    <property type="component" value="Unassembled WGS sequence"/>
</dbReference>
<evidence type="ECO:0000259" key="13">
    <source>
        <dbReference type="Pfam" id="PF05698"/>
    </source>
</evidence>
<feature type="domain" description="Trigger factor ribosome-binding bacterial" evidence="12">
    <location>
        <begin position="1"/>
        <end position="144"/>
    </location>
</feature>
<sequence length="437" mass="48888">MKVTQKKLDDGRLLIDAVASTAEVSNALNNAHLAFAQQMGMRPEKDKTVAQAAEERMGIKDLDSVVMNQAVEALVPFAIDKVGVIPAFPPQPEPKTALKRGQTFQFGLHLTPKPDYELTSYEPVSITIQEVSIDERQVDEQINQVAERYAEFVADDPHPVRKGDSCLLAMESYENGEKLPGLTTDARTYSAGAGLMPDGFDENIIGMDVGETKTFTFEGPGIDDEGNEIVETIECTVTVKEIQKKVAPVIDDAWVAKFMPMYKDVAAMRDDIRRGLNRQLSGEYENYKRNMAAGELAKRFKGSIADEVYESMSRNLMNNMRAEVEQQNMTWDQFVEQQGGEQQFNMMMMMQTRQMLVQGYALDALFRHEGLVVSDEDVQEACAAMNPQNPQGVRRQMEESGRGFALREAAERIKANKWLLEHADITVKDPNETPAAE</sequence>
<dbReference type="AlphaFoldDB" id="A0A369M3Y8"/>
<dbReference type="GO" id="GO:0006457">
    <property type="term" value="P:protein folding"/>
    <property type="evidence" value="ECO:0007669"/>
    <property type="project" value="InterPro"/>
</dbReference>
<evidence type="ECO:0000256" key="3">
    <source>
        <dbReference type="ARBA" id="ARBA00005464"/>
    </source>
</evidence>
<dbReference type="RefSeq" id="WP_015540479.1">
    <property type="nucleotide sequence ID" value="NZ_CABMMS010000004.1"/>
</dbReference>
<comment type="catalytic activity">
    <reaction evidence="1">
        <text>[protein]-peptidylproline (omega=180) = [protein]-peptidylproline (omega=0)</text>
        <dbReference type="Rhea" id="RHEA:16237"/>
        <dbReference type="Rhea" id="RHEA-COMP:10747"/>
        <dbReference type="Rhea" id="RHEA-COMP:10748"/>
        <dbReference type="ChEBI" id="CHEBI:83833"/>
        <dbReference type="ChEBI" id="CHEBI:83834"/>
        <dbReference type="EC" id="5.2.1.8"/>
    </reaction>
</comment>
<evidence type="ECO:0000259" key="12">
    <source>
        <dbReference type="Pfam" id="PF05697"/>
    </source>
</evidence>
<dbReference type="InterPro" id="IPR046357">
    <property type="entry name" value="PPIase_dom_sf"/>
</dbReference>
<evidence type="ECO:0000313" key="14">
    <source>
        <dbReference type="EMBL" id="RDB65176.1"/>
    </source>
</evidence>
<keyword evidence="7" id="KW-0697">Rotamase</keyword>
<evidence type="ECO:0000256" key="1">
    <source>
        <dbReference type="ARBA" id="ARBA00000971"/>
    </source>
</evidence>
<dbReference type="SUPFAM" id="SSF54534">
    <property type="entry name" value="FKBP-like"/>
    <property type="match status" value="1"/>
</dbReference>
<comment type="subcellular location">
    <subcellularLocation>
        <location evidence="2">Cytoplasm</location>
    </subcellularLocation>
</comment>
<dbReference type="GO" id="GO:0015031">
    <property type="term" value="P:protein transport"/>
    <property type="evidence" value="ECO:0007669"/>
    <property type="project" value="InterPro"/>
</dbReference>
<name>A0A369M3Y8_9ACTN</name>
<dbReference type="InterPro" id="IPR008881">
    <property type="entry name" value="Trigger_fac_ribosome-bd_bac"/>
</dbReference>
<protein>
    <recommendedName>
        <fullName evidence="5">Trigger factor</fullName>
        <ecNumber evidence="4">5.2.1.8</ecNumber>
    </recommendedName>
    <alternativeName>
        <fullName evidence="11">PPIase</fullName>
    </alternativeName>
</protein>
<feature type="domain" description="Trigger factor C-terminal" evidence="13">
    <location>
        <begin position="265"/>
        <end position="421"/>
    </location>
</feature>
<keyword evidence="8" id="KW-0143">Chaperone</keyword>
<dbReference type="EMBL" id="PPTS01000004">
    <property type="protein sequence ID" value="RDB65176.1"/>
    <property type="molecule type" value="Genomic_DNA"/>
</dbReference>
<keyword evidence="9" id="KW-0413">Isomerase</keyword>
<evidence type="ECO:0000256" key="6">
    <source>
        <dbReference type="ARBA" id="ARBA00022618"/>
    </source>
</evidence>
<evidence type="ECO:0000313" key="15">
    <source>
        <dbReference type="Proteomes" id="UP000254000"/>
    </source>
</evidence>
<keyword evidence="6" id="KW-0132">Cell division</keyword>
<evidence type="ECO:0000256" key="9">
    <source>
        <dbReference type="ARBA" id="ARBA00023235"/>
    </source>
</evidence>
<dbReference type="InterPro" id="IPR027304">
    <property type="entry name" value="Trigger_fact/SurA_dom_sf"/>
</dbReference>
<dbReference type="GeneID" id="78359530"/>
<keyword evidence="10" id="KW-0131">Cell cycle</keyword>
<evidence type="ECO:0000256" key="11">
    <source>
        <dbReference type="ARBA" id="ARBA00029986"/>
    </source>
</evidence>
<organism evidence="14 15">
    <name type="scientific">Gordonibacter pamelaeae</name>
    <dbReference type="NCBI Taxonomy" id="471189"/>
    <lineage>
        <taxon>Bacteria</taxon>
        <taxon>Bacillati</taxon>
        <taxon>Actinomycetota</taxon>
        <taxon>Coriobacteriia</taxon>
        <taxon>Eggerthellales</taxon>
        <taxon>Eggerthellaceae</taxon>
        <taxon>Gordonibacter</taxon>
    </lineage>
</organism>
<dbReference type="PIRSF" id="PIRSF003095">
    <property type="entry name" value="Trigger_factor"/>
    <property type="match status" value="1"/>
</dbReference>